<dbReference type="InterPro" id="IPR017969">
    <property type="entry name" value="Heavy-metal-associated_CS"/>
</dbReference>
<dbReference type="Gene3D" id="3.30.70.100">
    <property type="match status" value="1"/>
</dbReference>
<evidence type="ECO:0000259" key="2">
    <source>
        <dbReference type="PROSITE" id="PS50846"/>
    </source>
</evidence>
<dbReference type="AlphaFoldDB" id="A0A4Q4GZ15"/>
<dbReference type="InterPro" id="IPR036163">
    <property type="entry name" value="HMA_dom_sf"/>
</dbReference>
<feature type="domain" description="HMA" evidence="2">
    <location>
        <begin position="1"/>
        <end position="62"/>
    </location>
</feature>
<sequence>MKLLIENMTCGGCARGVTATIQDVDSHAKVEVDLVSKIVTVDTTASTDQITAALAEDGFPAKVQ</sequence>
<dbReference type="GO" id="GO:0046872">
    <property type="term" value="F:metal ion binding"/>
    <property type="evidence" value="ECO:0007669"/>
    <property type="project" value="UniProtKB-KW"/>
</dbReference>
<dbReference type="Proteomes" id="UP000593966">
    <property type="component" value="Chromosome"/>
</dbReference>
<dbReference type="EMBL" id="CP048659">
    <property type="protein sequence ID" value="QOW46185.1"/>
    <property type="molecule type" value="Genomic_DNA"/>
</dbReference>
<organism evidence="3 4">
    <name type="scientific">Acinetobacter piscicola</name>
    <dbReference type="NCBI Taxonomy" id="2006115"/>
    <lineage>
        <taxon>Bacteria</taxon>
        <taxon>Pseudomonadati</taxon>
        <taxon>Pseudomonadota</taxon>
        <taxon>Gammaproteobacteria</taxon>
        <taxon>Moraxellales</taxon>
        <taxon>Moraxellaceae</taxon>
        <taxon>Acinetobacter</taxon>
    </lineage>
</organism>
<reference evidence="3 4" key="1">
    <citation type="submission" date="2020-02" db="EMBL/GenBank/DDBJ databases">
        <title>Tigecycline-resistant Acinetobacter species from pigs and migratory birds.</title>
        <authorList>
            <person name="Chen C."/>
            <person name="Sun J."/>
            <person name="Liao X.-P."/>
            <person name="Liu Y.-H."/>
        </authorList>
    </citation>
    <scope>NUCLEOTIDE SEQUENCE [LARGE SCALE GENOMIC DNA]</scope>
    <source>
        <strain evidence="3 4">YH12207_T</strain>
    </source>
</reference>
<evidence type="ECO:0000256" key="1">
    <source>
        <dbReference type="ARBA" id="ARBA00022723"/>
    </source>
</evidence>
<keyword evidence="1" id="KW-0479">Metal-binding</keyword>
<evidence type="ECO:0000313" key="3">
    <source>
        <dbReference type="EMBL" id="QOW46185.1"/>
    </source>
</evidence>
<protein>
    <submittedName>
        <fullName evidence="3">Heavy metal transporter</fullName>
    </submittedName>
</protein>
<proteinExistence type="predicted"/>
<keyword evidence="4" id="KW-1185">Reference proteome</keyword>
<dbReference type="PROSITE" id="PS01047">
    <property type="entry name" value="HMA_1"/>
    <property type="match status" value="1"/>
</dbReference>
<dbReference type="OrthoDB" id="9814359at2"/>
<dbReference type="RefSeq" id="WP_130073483.1">
    <property type="nucleotide sequence ID" value="NZ_CP048659.1"/>
</dbReference>
<evidence type="ECO:0000313" key="4">
    <source>
        <dbReference type="Proteomes" id="UP000593966"/>
    </source>
</evidence>
<dbReference type="PROSITE" id="PS50846">
    <property type="entry name" value="HMA_2"/>
    <property type="match status" value="1"/>
</dbReference>
<dbReference type="CDD" id="cd00371">
    <property type="entry name" value="HMA"/>
    <property type="match status" value="1"/>
</dbReference>
<name>A0A4Q4GZ15_9GAMM</name>
<gene>
    <name evidence="3" type="ORF">G0028_09935</name>
</gene>
<dbReference type="InterPro" id="IPR006121">
    <property type="entry name" value="HMA_dom"/>
</dbReference>
<dbReference type="Pfam" id="PF00403">
    <property type="entry name" value="HMA"/>
    <property type="match status" value="1"/>
</dbReference>
<accession>A0A4Q4GZ15</accession>
<dbReference type="SUPFAM" id="SSF55008">
    <property type="entry name" value="HMA, heavy metal-associated domain"/>
    <property type="match status" value="1"/>
</dbReference>